<gene>
    <name evidence="2" type="ORF">ACHE_60072A</name>
</gene>
<proteinExistence type="predicted"/>
<feature type="compositionally biased region" description="Low complexity" evidence="1">
    <location>
        <begin position="67"/>
        <end position="76"/>
    </location>
</feature>
<protein>
    <submittedName>
        <fullName evidence="2">Uncharacterized protein</fullName>
    </submittedName>
</protein>
<keyword evidence="3" id="KW-1185">Reference proteome</keyword>
<dbReference type="AlphaFoldDB" id="A0A7R7ZQY5"/>
<dbReference type="RefSeq" id="XP_043138708.1">
    <property type="nucleotide sequence ID" value="XM_043281206.1"/>
</dbReference>
<feature type="compositionally biased region" description="Polar residues" evidence="1">
    <location>
        <begin position="11"/>
        <end position="37"/>
    </location>
</feature>
<reference evidence="2" key="2">
    <citation type="submission" date="2021-02" db="EMBL/GenBank/DDBJ databases">
        <title>Aspergillus chevalieri M1 genome sequence.</title>
        <authorList>
            <person name="Kadooka C."/>
            <person name="Mori K."/>
            <person name="Futagami T."/>
        </authorList>
    </citation>
    <scope>NUCLEOTIDE SEQUENCE</scope>
    <source>
        <strain evidence="2">M1</strain>
    </source>
</reference>
<evidence type="ECO:0000313" key="3">
    <source>
        <dbReference type="Proteomes" id="UP000637239"/>
    </source>
</evidence>
<dbReference type="GeneID" id="66984544"/>
<dbReference type="KEGG" id="ache:ACHE_60072A"/>
<feature type="region of interest" description="Disordered" evidence="1">
    <location>
        <begin position="1"/>
        <end position="38"/>
    </location>
</feature>
<name>A0A7R7ZQY5_ASPCH</name>
<feature type="region of interest" description="Disordered" evidence="1">
    <location>
        <begin position="57"/>
        <end position="76"/>
    </location>
</feature>
<evidence type="ECO:0000256" key="1">
    <source>
        <dbReference type="SAM" id="MobiDB-lite"/>
    </source>
</evidence>
<sequence length="76" mass="8487">MNYPFPELPSVVSSLPGQAMKTSPSIMSASGMKTPSWSAPVDVQSLPHHFYYCRKGHKASPQPWGSQQQQQQQQQQ</sequence>
<organism evidence="2 3">
    <name type="scientific">Aspergillus chevalieri</name>
    <name type="common">Eurotium chevalieri</name>
    <dbReference type="NCBI Taxonomy" id="182096"/>
    <lineage>
        <taxon>Eukaryota</taxon>
        <taxon>Fungi</taxon>
        <taxon>Dikarya</taxon>
        <taxon>Ascomycota</taxon>
        <taxon>Pezizomycotina</taxon>
        <taxon>Eurotiomycetes</taxon>
        <taxon>Eurotiomycetidae</taxon>
        <taxon>Eurotiales</taxon>
        <taxon>Aspergillaceae</taxon>
        <taxon>Aspergillus</taxon>
        <taxon>Aspergillus subgen. Aspergillus</taxon>
    </lineage>
</organism>
<accession>A0A7R7ZQY5</accession>
<evidence type="ECO:0000313" key="2">
    <source>
        <dbReference type="EMBL" id="BCR90186.1"/>
    </source>
</evidence>
<dbReference type="EMBL" id="AP024421">
    <property type="protein sequence ID" value="BCR90186.1"/>
    <property type="molecule type" value="Genomic_DNA"/>
</dbReference>
<reference evidence="2" key="1">
    <citation type="submission" date="2021-01" db="EMBL/GenBank/DDBJ databases">
        <authorList>
            <consortium name="Aspergillus chevalieri M1 genome sequencing consortium"/>
            <person name="Kazuki M."/>
            <person name="Futagami T."/>
        </authorList>
    </citation>
    <scope>NUCLEOTIDE SEQUENCE</scope>
    <source>
        <strain evidence="2">M1</strain>
    </source>
</reference>
<dbReference type="Proteomes" id="UP000637239">
    <property type="component" value="Chromosome 6"/>
</dbReference>